<evidence type="ECO:0000313" key="3">
    <source>
        <dbReference type="EMBL" id="CAL1360818.1"/>
    </source>
</evidence>
<evidence type="ECO:0000256" key="1">
    <source>
        <dbReference type="SAM" id="MobiDB-lite"/>
    </source>
</evidence>
<proteinExistence type="predicted"/>
<evidence type="ECO:0000256" key="2">
    <source>
        <dbReference type="SAM" id="Phobius"/>
    </source>
</evidence>
<evidence type="ECO:0000313" key="4">
    <source>
        <dbReference type="Proteomes" id="UP001497516"/>
    </source>
</evidence>
<dbReference type="Proteomes" id="UP001497516">
    <property type="component" value="Chromosome 10"/>
</dbReference>
<protein>
    <submittedName>
        <fullName evidence="3">Uncharacterized protein</fullName>
    </submittedName>
</protein>
<organism evidence="3 4">
    <name type="scientific">Linum trigynum</name>
    <dbReference type="NCBI Taxonomy" id="586398"/>
    <lineage>
        <taxon>Eukaryota</taxon>
        <taxon>Viridiplantae</taxon>
        <taxon>Streptophyta</taxon>
        <taxon>Embryophyta</taxon>
        <taxon>Tracheophyta</taxon>
        <taxon>Spermatophyta</taxon>
        <taxon>Magnoliopsida</taxon>
        <taxon>eudicotyledons</taxon>
        <taxon>Gunneridae</taxon>
        <taxon>Pentapetalae</taxon>
        <taxon>rosids</taxon>
        <taxon>fabids</taxon>
        <taxon>Malpighiales</taxon>
        <taxon>Linaceae</taxon>
        <taxon>Linum</taxon>
    </lineage>
</organism>
<sequence length="93" mass="9737">MRITPDNGGGDSASGTTPDSKTSPLVFIFRLLLLAPALGLLALLAIFIVQYEEERFSRLEVMLASAFITGGNHSAADGGGVLQLALDVAFPCE</sequence>
<keyword evidence="2" id="KW-1133">Transmembrane helix</keyword>
<gene>
    <name evidence="3" type="ORF">LTRI10_LOCUS8227</name>
</gene>
<name>A0AAV2CY88_9ROSI</name>
<keyword evidence="2" id="KW-0472">Membrane</keyword>
<dbReference type="EMBL" id="OZ034814">
    <property type="protein sequence ID" value="CAL1360818.1"/>
    <property type="molecule type" value="Genomic_DNA"/>
</dbReference>
<feature type="transmembrane region" description="Helical" evidence="2">
    <location>
        <begin position="27"/>
        <end position="49"/>
    </location>
</feature>
<keyword evidence="2" id="KW-0812">Transmembrane</keyword>
<accession>A0AAV2CY88</accession>
<feature type="region of interest" description="Disordered" evidence="1">
    <location>
        <begin position="1"/>
        <end position="21"/>
    </location>
</feature>
<keyword evidence="4" id="KW-1185">Reference proteome</keyword>
<reference evidence="3 4" key="1">
    <citation type="submission" date="2024-04" db="EMBL/GenBank/DDBJ databases">
        <authorList>
            <person name="Fracassetti M."/>
        </authorList>
    </citation>
    <scope>NUCLEOTIDE SEQUENCE [LARGE SCALE GENOMIC DNA]</scope>
</reference>
<dbReference type="AlphaFoldDB" id="A0AAV2CY88"/>